<evidence type="ECO:0000256" key="5">
    <source>
        <dbReference type="ARBA" id="ARBA00022679"/>
    </source>
</evidence>
<evidence type="ECO:0000313" key="13">
    <source>
        <dbReference type="EMBL" id="AKB95126.1"/>
    </source>
</evidence>
<keyword evidence="6 11" id="KW-0812">Transmembrane</keyword>
<feature type="domain" description="Histidine kinase" evidence="12">
    <location>
        <begin position="235"/>
        <end position="447"/>
    </location>
</feature>
<dbReference type="CDD" id="cd00082">
    <property type="entry name" value="HisKA"/>
    <property type="match status" value="1"/>
</dbReference>
<evidence type="ECO:0000256" key="3">
    <source>
        <dbReference type="ARBA" id="ARBA00012438"/>
    </source>
</evidence>
<dbReference type="InterPro" id="IPR050351">
    <property type="entry name" value="BphY/WalK/GraS-like"/>
</dbReference>
<dbReference type="GO" id="GO:0000155">
    <property type="term" value="F:phosphorelay sensor kinase activity"/>
    <property type="evidence" value="ECO:0007669"/>
    <property type="project" value="InterPro"/>
</dbReference>
<dbReference type="AlphaFoldDB" id="A0A0E3SZS2"/>
<dbReference type="SMART" id="SM00388">
    <property type="entry name" value="HisKA"/>
    <property type="match status" value="1"/>
</dbReference>
<keyword evidence="7 13" id="KW-0418">Kinase</keyword>
<dbReference type="Pfam" id="PF00512">
    <property type="entry name" value="HisKA"/>
    <property type="match status" value="1"/>
</dbReference>
<dbReference type="GO" id="GO:0005886">
    <property type="term" value="C:plasma membrane"/>
    <property type="evidence" value="ECO:0007669"/>
    <property type="project" value="UniProtKB-SubCell"/>
</dbReference>
<keyword evidence="8 11" id="KW-1133">Transmembrane helix</keyword>
<dbReference type="InterPro" id="IPR036097">
    <property type="entry name" value="HisK_dim/P_sf"/>
</dbReference>
<dbReference type="InterPro" id="IPR008358">
    <property type="entry name" value="Sig_transdc_His_kin/Pase_MprB"/>
</dbReference>
<evidence type="ECO:0000256" key="1">
    <source>
        <dbReference type="ARBA" id="ARBA00000085"/>
    </source>
</evidence>
<dbReference type="Gene3D" id="1.10.287.130">
    <property type="match status" value="1"/>
</dbReference>
<dbReference type="InterPro" id="IPR005467">
    <property type="entry name" value="His_kinase_dom"/>
</dbReference>
<evidence type="ECO:0000256" key="8">
    <source>
        <dbReference type="ARBA" id="ARBA00022989"/>
    </source>
</evidence>
<evidence type="ECO:0000256" key="2">
    <source>
        <dbReference type="ARBA" id="ARBA00004651"/>
    </source>
</evidence>
<evidence type="ECO:0000256" key="6">
    <source>
        <dbReference type="ARBA" id="ARBA00022692"/>
    </source>
</evidence>
<dbReference type="InterPro" id="IPR003594">
    <property type="entry name" value="HATPase_dom"/>
</dbReference>
<comment type="subcellular location">
    <subcellularLocation>
        <location evidence="2">Cell membrane</location>
        <topology evidence="2">Multi-pass membrane protein</topology>
    </subcellularLocation>
</comment>
<gene>
    <name evidence="13" type="primary">nshK</name>
</gene>
<sequence>MIKNYSIRQRIYFFVIEIVIATVLMVLLVIGLTIFLKQAGQISSTGIIHFSLDSEDITVTDIKKEMSNYSYDYVIFDNKTNKIIYGNYINSDKKNYVKTKKSSQDTTFGSVVYTYSTNTNLTLVIRQNSIPEFTNPSLRSIPYNDFTYIFFFIGEISAIIFFIYRLVKEFSKSFQNVQEISLNMGRITKVPDHCQSNIIEFEEILTHLYRKSEELALLIEAERQEKKDLSFQVAALSHDVKTPITVLKGNIELLEMTELTEQQADFINSMKNGLSVFERYFNLMISYTQLINDETDYNLNINLDDFLNDLSVVLEELANTYRVDYKLKVLASVAYFHGNAVALSRAITNIFVNACQYAKNNAGEVTLTIRNDNKNMYFEIWNNGKPFSEYAKKNATKLFYTEDTGRSGKHYGIGLSFALSVARKHKGDLLIINPQSGGAIVSLKILI</sequence>
<evidence type="ECO:0000256" key="7">
    <source>
        <dbReference type="ARBA" id="ARBA00022777"/>
    </source>
</evidence>
<name>A0A0E3SZS2_9STRE</name>
<comment type="catalytic activity">
    <reaction evidence="1">
        <text>ATP + protein L-histidine = ADP + protein N-phospho-L-histidine.</text>
        <dbReference type="EC" id="2.7.13.3"/>
    </reaction>
</comment>
<feature type="transmembrane region" description="Helical" evidence="11">
    <location>
        <begin position="12"/>
        <end position="36"/>
    </location>
</feature>
<dbReference type="Pfam" id="PF02518">
    <property type="entry name" value="HATPase_c"/>
    <property type="match status" value="1"/>
</dbReference>
<evidence type="ECO:0000256" key="9">
    <source>
        <dbReference type="ARBA" id="ARBA00023012"/>
    </source>
</evidence>
<proteinExistence type="predicted"/>
<evidence type="ECO:0000259" key="12">
    <source>
        <dbReference type="PROSITE" id="PS50109"/>
    </source>
</evidence>
<dbReference type="PRINTS" id="PR01780">
    <property type="entry name" value="LANTIREGPROT"/>
</dbReference>
<dbReference type="GO" id="GO:0016036">
    <property type="term" value="P:cellular response to phosphate starvation"/>
    <property type="evidence" value="ECO:0007669"/>
    <property type="project" value="TreeGrafter"/>
</dbReference>
<dbReference type="SUPFAM" id="SSF47384">
    <property type="entry name" value="Homodimeric domain of signal transducing histidine kinase"/>
    <property type="match status" value="1"/>
</dbReference>
<dbReference type="EMBL" id="KP793707">
    <property type="protein sequence ID" value="AKB95126.1"/>
    <property type="molecule type" value="Genomic_DNA"/>
</dbReference>
<accession>A0A0E3SZS2</accession>
<keyword evidence="5" id="KW-0808">Transferase</keyword>
<feature type="transmembrane region" description="Helical" evidence="11">
    <location>
        <begin position="146"/>
        <end position="167"/>
    </location>
</feature>
<organism evidence="13">
    <name type="scientific">Streptococcus hyointestinalis</name>
    <dbReference type="NCBI Taxonomy" id="1337"/>
    <lineage>
        <taxon>Bacteria</taxon>
        <taxon>Bacillati</taxon>
        <taxon>Bacillota</taxon>
        <taxon>Bacilli</taxon>
        <taxon>Lactobacillales</taxon>
        <taxon>Streptococcaceae</taxon>
        <taxon>Streptococcus</taxon>
    </lineage>
</organism>
<dbReference type="InterPro" id="IPR036890">
    <property type="entry name" value="HATPase_C_sf"/>
</dbReference>
<dbReference type="PROSITE" id="PS50109">
    <property type="entry name" value="HIS_KIN"/>
    <property type="match status" value="1"/>
</dbReference>
<keyword evidence="10 11" id="KW-0472">Membrane</keyword>
<dbReference type="GO" id="GO:0004721">
    <property type="term" value="F:phosphoprotein phosphatase activity"/>
    <property type="evidence" value="ECO:0007669"/>
    <property type="project" value="TreeGrafter"/>
</dbReference>
<dbReference type="PANTHER" id="PTHR45453">
    <property type="entry name" value="PHOSPHATE REGULON SENSOR PROTEIN PHOR"/>
    <property type="match status" value="1"/>
</dbReference>
<dbReference type="PANTHER" id="PTHR45453:SF2">
    <property type="entry name" value="HISTIDINE KINASE"/>
    <property type="match status" value="1"/>
</dbReference>
<keyword evidence="4" id="KW-1003">Cell membrane</keyword>
<dbReference type="SMART" id="SM00387">
    <property type="entry name" value="HATPase_c"/>
    <property type="match status" value="1"/>
</dbReference>
<dbReference type="InterPro" id="IPR003661">
    <property type="entry name" value="HisK_dim/P_dom"/>
</dbReference>
<evidence type="ECO:0000256" key="11">
    <source>
        <dbReference type="SAM" id="Phobius"/>
    </source>
</evidence>
<evidence type="ECO:0000256" key="4">
    <source>
        <dbReference type="ARBA" id="ARBA00022475"/>
    </source>
</evidence>
<reference evidence="13" key="1">
    <citation type="journal article" date="2015" name="Appl. Environ. Microbiol.">
        <title>Nisin H is a new nisin variant produced by the gut-derived strain Streptococcus hyointestinalis DPC6484.</title>
        <authorList>
            <person name="O'Connor P.M."/>
            <person name="O'Shea E.F."/>
            <person name="Guinane C.M."/>
            <person name="O'Sullivan O."/>
            <person name="Cotter P.D."/>
            <person name="Ross R.P."/>
            <person name="Hill C."/>
        </authorList>
    </citation>
    <scope>NUCLEOTIDE SEQUENCE</scope>
    <source>
        <strain evidence="13">DPC6484</strain>
    </source>
</reference>
<keyword evidence="9" id="KW-0902">Two-component regulatory system</keyword>
<evidence type="ECO:0000256" key="10">
    <source>
        <dbReference type="ARBA" id="ARBA00023136"/>
    </source>
</evidence>
<dbReference type="EC" id="2.7.13.3" evidence="3"/>
<dbReference type="Gene3D" id="3.30.565.10">
    <property type="entry name" value="Histidine kinase-like ATPase, C-terminal domain"/>
    <property type="match status" value="1"/>
</dbReference>
<protein>
    <recommendedName>
        <fullName evidence="3">histidine kinase</fullName>
        <ecNumber evidence="3">2.7.13.3</ecNumber>
    </recommendedName>
</protein>
<dbReference type="SUPFAM" id="SSF55874">
    <property type="entry name" value="ATPase domain of HSP90 chaperone/DNA topoisomerase II/histidine kinase"/>
    <property type="match status" value="1"/>
</dbReference>